<evidence type="ECO:0000259" key="7">
    <source>
        <dbReference type="PROSITE" id="PS51503"/>
    </source>
</evidence>
<dbReference type="PANTHER" id="PTHR12297">
    <property type="entry name" value="HYPOXIA-INDUCBILE GENE 1 HIG1 -RELATED"/>
    <property type="match status" value="1"/>
</dbReference>
<keyword evidence="2 6" id="KW-0812">Transmembrane</keyword>
<dbReference type="GO" id="GO:0097250">
    <property type="term" value="P:mitochondrial respirasome assembly"/>
    <property type="evidence" value="ECO:0007669"/>
    <property type="project" value="TreeGrafter"/>
</dbReference>
<proteinExistence type="predicted"/>
<dbReference type="Gene3D" id="6.10.140.1320">
    <property type="match status" value="1"/>
</dbReference>
<feature type="domain" description="HIG1" evidence="7">
    <location>
        <begin position="9"/>
        <end position="101"/>
    </location>
</feature>
<dbReference type="Pfam" id="PF04588">
    <property type="entry name" value="HIG_1_N"/>
    <property type="match status" value="1"/>
</dbReference>
<dbReference type="GO" id="GO:0031966">
    <property type="term" value="C:mitochondrial membrane"/>
    <property type="evidence" value="ECO:0007669"/>
    <property type="project" value="UniProtKB-SubCell"/>
</dbReference>
<organism evidence="8">
    <name type="scientific">Ornithodoros turicata</name>
    <dbReference type="NCBI Taxonomy" id="34597"/>
    <lineage>
        <taxon>Eukaryota</taxon>
        <taxon>Metazoa</taxon>
        <taxon>Ecdysozoa</taxon>
        <taxon>Arthropoda</taxon>
        <taxon>Chelicerata</taxon>
        <taxon>Arachnida</taxon>
        <taxon>Acari</taxon>
        <taxon>Parasitiformes</taxon>
        <taxon>Ixodida</taxon>
        <taxon>Ixodoidea</taxon>
        <taxon>Argasidae</taxon>
        <taxon>Ornithodorinae</taxon>
        <taxon>Ornithodoros</taxon>
    </lineage>
</organism>
<evidence type="ECO:0000256" key="3">
    <source>
        <dbReference type="ARBA" id="ARBA00022989"/>
    </source>
</evidence>
<keyword evidence="4" id="KW-0496">Mitochondrion</keyword>
<sequence length="110" mass="12551">MVKSSTDMATQSAFDPETYVPETSMSKFKRKFQESPFMVFGLGGCICAVAYGAFMYRRRKFVSTSIYMMQLRVAAQGTVVGCLTIGMVYNLYHHYQRRRSRQLEGGEDKS</sequence>
<name>A0A2R5L4V9_9ACAR</name>
<evidence type="ECO:0000256" key="6">
    <source>
        <dbReference type="SAM" id="Phobius"/>
    </source>
</evidence>
<dbReference type="InterPro" id="IPR050355">
    <property type="entry name" value="RCF1"/>
</dbReference>
<protein>
    <submittedName>
        <fullName evidence="8">Putative induced by hypoxia</fullName>
    </submittedName>
</protein>
<evidence type="ECO:0000256" key="2">
    <source>
        <dbReference type="ARBA" id="ARBA00022692"/>
    </source>
</evidence>
<evidence type="ECO:0000256" key="1">
    <source>
        <dbReference type="ARBA" id="ARBA00004325"/>
    </source>
</evidence>
<dbReference type="PANTHER" id="PTHR12297:SF3">
    <property type="entry name" value="HIG1 DOMAIN FAMILY MEMBER 1A"/>
    <property type="match status" value="1"/>
</dbReference>
<reference evidence="8" key="1">
    <citation type="submission" date="2018-03" db="EMBL/GenBank/DDBJ databases">
        <title>The relapsing fever spirochete Borrelia turicatae persists in the highly oxidative environment of its soft-bodied tick vector.</title>
        <authorList>
            <person name="Bourret T.J."/>
            <person name="Boyle W.K."/>
            <person name="Valenzuela J.G."/>
            <person name="Oliveira F."/>
            <person name="Lopez J.E."/>
        </authorList>
    </citation>
    <scope>NUCLEOTIDE SEQUENCE</scope>
    <source>
        <strain evidence="8">Kansas strain/isolate</strain>
        <tissue evidence="8">Salivary glands</tissue>
    </source>
</reference>
<dbReference type="InterPro" id="IPR007667">
    <property type="entry name" value="Hypoxia_induced_domain"/>
</dbReference>
<dbReference type="AlphaFoldDB" id="A0A2R5L4V9"/>
<feature type="transmembrane region" description="Helical" evidence="6">
    <location>
        <begin position="74"/>
        <end position="92"/>
    </location>
</feature>
<dbReference type="EMBL" id="GGLE01000385">
    <property type="protein sequence ID" value="MBY04511.1"/>
    <property type="molecule type" value="Transcribed_RNA"/>
</dbReference>
<evidence type="ECO:0000313" key="8">
    <source>
        <dbReference type="EMBL" id="MBY04511.1"/>
    </source>
</evidence>
<comment type="subcellular location">
    <subcellularLocation>
        <location evidence="1">Mitochondrion membrane</location>
    </subcellularLocation>
</comment>
<feature type="transmembrane region" description="Helical" evidence="6">
    <location>
        <begin position="35"/>
        <end position="54"/>
    </location>
</feature>
<keyword evidence="5 6" id="KW-0472">Membrane</keyword>
<evidence type="ECO:0000256" key="5">
    <source>
        <dbReference type="ARBA" id="ARBA00023136"/>
    </source>
</evidence>
<dbReference type="PROSITE" id="PS51503">
    <property type="entry name" value="HIG1"/>
    <property type="match status" value="1"/>
</dbReference>
<accession>A0A2R5L4V9</accession>
<keyword evidence="3 6" id="KW-1133">Transmembrane helix</keyword>
<evidence type="ECO:0000256" key="4">
    <source>
        <dbReference type="ARBA" id="ARBA00023128"/>
    </source>
</evidence>